<accession>A0A916Z8T0</accession>
<name>A0A916Z8T0_9SPHN</name>
<keyword evidence="3" id="KW-1185">Reference proteome</keyword>
<gene>
    <name evidence="2" type="ORF">GCM10010990_34820</name>
</gene>
<proteinExistence type="predicted"/>
<reference evidence="2" key="2">
    <citation type="submission" date="2020-09" db="EMBL/GenBank/DDBJ databases">
        <authorList>
            <person name="Sun Q."/>
            <person name="Zhou Y."/>
        </authorList>
    </citation>
    <scope>NUCLEOTIDE SEQUENCE</scope>
    <source>
        <strain evidence="2">CGMCC 1.15360</strain>
    </source>
</reference>
<protein>
    <submittedName>
        <fullName evidence="2">Uncharacterized protein</fullName>
    </submittedName>
</protein>
<evidence type="ECO:0000256" key="1">
    <source>
        <dbReference type="SAM" id="Coils"/>
    </source>
</evidence>
<reference evidence="2" key="1">
    <citation type="journal article" date="2014" name="Int. J. Syst. Evol. Microbiol.">
        <title>Complete genome sequence of Corynebacterium casei LMG S-19264T (=DSM 44701T), isolated from a smear-ripened cheese.</title>
        <authorList>
            <consortium name="US DOE Joint Genome Institute (JGI-PGF)"/>
            <person name="Walter F."/>
            <person name="Albersmeier A."/>
            <person name="Kalinowski J."/>
            <person name="Ruckert C."/>
        </authorList>
    </citation>
    <scope>NUCLEOTIDE SEQUENCE</scope>
    <source>
        <strain evidence="2">CGMCC 1.15360</strain>
    </source>
</reference>
<feature type="coiled-coil region" evidence="1">
    <location>
        <begin position="2"/>
        <end position="51"/>
    </location>
</feature>
<dbReference type="EMBL" id="BMIP01000011">
    <property type="protein sequence ID" value="GGD81902.1"/>
    <property type="molecule type" value="Genomic_DNA"/>
</dbReference>
<comment type="caution">
    <text evidence="2">The sequence shown here is derived from an EMBL/GenBank/DDBJ whole genome shotgun (WGS) entry which is preliminary data.</text>
</comment>
<keyword evidence="1" id="KW-0175">Coiled coil</keyword>
<dbReference type="Proteomes" id="UP000612349">
    <property type="component" value="Unassembled WGS sequence"/>
</dbReference>
<evidence type="ECO:0000313" key="3">
    <source>
        <dbReference type="Proteomes" id="UP000612349"/>
    </source>
</evidence>
<sequence>MVSKVERERAALEQAEQDLAERKRRLAQLEKEEAEKQLQQLVKKVGHERAVRLLEMAVSLKPKVALELLEKGGAVPPVSAGEEGA</sequence>
<organism evidence="2 3">
    <name type="scientific">Croceicoccus mobilis</name>
    <dbReference type="NCBI Taxonomy" id="1703339"/>
    <lineage>
        <taxon>Bacteria</taxon>
        <taxon>Pseudomonadati</taxon>
        <taxon>Pseudomonadota</taxon>
        <taxon>Alphaproteobacteria</taxon>
        <taxon>Sphingomonadales</taxon>
        <taxon>Erythrobacteraceae</taxon>
        <taxon>Croceicoccus</taxon>
    </lineage>
</organism>
<dbReference type="AlphaFoldDB" id="A0A916Z8T0"/>
<evidence type="ECO:0000313" key="2">
    <source>
        <dbReference type="EMBL" id="GGD81902.1"/>
    </source>
</evidence>